<dbReference type="InterPro" id="IPR007110">
    <property type="entry name" value="Ig-like_dom"/>
</dbReference>
<evidence type="ECO:0000256" key="8">
    <source>
        <dbReference type="SAM" id="SignalP"/>
    </source>
</evidence>
<dbReference type="EMBL" id="OX395133">
    <property type="protein sequence ID" value="CAI5781008.1"/>
    <property type="molecule type" value="Genomic_DNA"/>
</dbReference>
<evidence type="ECO:0000256" key="4">
    <source>
        <dbReference type="ARBA" id="ARBA00023136"/>
    </source>
</evidence>
<dbReference type="AlphaFoldDB" id="A0AA35KPX9"/>
<keyword evidence="2 7" id="KW-0812">Transmembrane</keyword>
<dbReference type="InterPro" id="IPR036179">
    <property type="entry name" value="Ig-like_dom_sf"/>
</dbReference>
<dbReference type="GO" id="GO:0009897">
    <property type="term" value="C:external side of plasma membrane"/>
    <property type="evidence" value="ECO:0007669"/>
    <property type="project" value="TreeGrafter"/>
</dbReference>
<dbReference type="InterPro" id="IPR013783">
    <property type="entry name" value="Ig-like_fold"/>
</dbReference>
<dbReference type="InterPro" id="IPR003110">
    <property type="entry name" value="Phos_immunorcpt_sig_ITAM"/>
</dbReference>
<dbReference type="PANTHER" id="PTHR14334:SF1">
    <property type="entry name" value="B-CELL ANTIGEN RECEPTOR COMPLEX-ASSOCIATED PROTEIN ALPHA CHAIN"/>
    <property type="match status" value="1"/>
</dbReference>
<dbReference type="PROSITE" id="PS51055">
    <property type="entry name" value="ITAM_1"/>
    <property type="match status" value="1"/>
</dbReference>
<keyword evidence="10" id="KW-0675">Receptor</keyword>
<keyword evidence="3 7" id="KW-1133">Transmembrane helix</keyword>
<evidence type="ECO:0000256" key="7">
    <source>
        <dbReference type="SAM" id="Phobius"/>
    </source>
</evidence>
<dbReference type="GO" id="GO:0019815">
    <property type="term" value="C:B cell receptor complex"/>
    <property type="evidence" value="ECO:0007669"/>
    <property type="project" value="TreeGrafter"/>
</dbReference>
<evidence type="ECO:0000256" key="2">
    <source>
        <dbReference type="ARBA" id="ARBA00022692"/>
    </source>
</evidence>
<dbReference type="GO" id="GO:0030183">
    <property type="term" value="P:B cell differentiation"/>
    <property type="evidence" value="ECO:0007669"/>
    <property type="project" value="TreeGrafter"/>
</dbReference>
<name>A0AA35KPX9_9SAUR</name>
<keyword evidence="4 7" id="KW-0472">Membrane</keyword>
<feature type="transmembrane region" description="Helical" evidence="7">
    <location>
        <begin position="192"/>
        <end position="213"/>
    </location>
</feature>
<evidence type="ECO:0000256" key="1">
    <source>
        <dbReference type="ARBA" id="ARBA00004479"/>
    </source>
</evidence>
<dbReference type="GO" id="GO:0004888">
    <property type="term" value="F:transmembrane signaling receptor activity"/>
    <property type="evidence" value="ECO:0007669"/>
    <property type="project" value="InterPro"/>
</dbReference>
<comment type="subcellular location">
    <subcellularLocation>
        <location evidence="1">Membrane</location>
        <topology evidence="1">Single-pass type I membrane protein</topology>
    </subcellularLocation>
</comment>
<dbReference type="SMART" id="SM00409">
    <property type="entry name" value="IG"/>
    <property type="match status" value="1"/>
</dbReference>
<dbReference type="Proteomes" id="UP001178461">
    <property type="component" value="Chromosome 8"/>
</dbReference>
<dbReference type="SUPFAM" id="SSF48726">
    <property type="entry name" value="Immunoglobulin"/>
    <property type="match status" value="1"/>
</dbReference>
<organism evidence="10 11">
    <name type="scientific">Podarcis lilfordi</name>
    <name type="common">Lilford's wall lizard</name>
    <dbReference type="NCBI Taxonomy" id="74358"/>
    <lineage>
        <taxon>Eukaryota</taxon>
        <taxon>Metazoa</taxon>
        <taxon>Chordata</taxon>
        <taxon>Craniata</taxon>
        <taxon>Vertebrata</taxon>
        <taxon>Euteleostomi</taxon>
        <taxon>Lepidosauria</taxon>
        <taxon>Squamata</taxon>
        <taxon>Bifurcata</taxon>
        <taxon>Unidentata</taxon>
        <taxon>Episquamata</taxon>
        <taxon>Laterata</taxon>
        <taxon>Lacertibaenia</taxon>
        <taxon>Lacertidae</taxon>
        <taxon>Podarcis</taxon>
    </lineage>
</organism>
<protein>
    <submittedName>
        <fullName evidence="10">B-cell antigen receptor complex-associated protein alpha chain isoform X1</fullName>
    </submittedName>
</protein>
<feature type="chain" id="PRO_5041358698" evidence="8">
    <location>
        <begin position="24"/>
        <end position="277"/>
    </location>
</feature>
<accession>A0AA35KPX9</accession>
<reference evidence="10" key="1">
    <citation type="submission" date="2022-12" db="EMBL/GenBank/DDBJ databases">
        <authorList>
            <person name="Alioto T."/>
            <person name="Alioto T."/>
            <person name="Gomez Garrido J."/>
        </authorList>
    </citation>
    <scope>NUCLEOTIDE SEQUENCE</scope>
</reference>
<dbReference type="PROSITE" id="PS50835">
    <property type="entry name" value="IG_LIKE"/>
    <property type="match status" value="1"/>
</dbReference>
<feature type="region of interest" description="Disordered" evidence="6">
    <location>
        <begin position="30"/>
        <end position="71"/>
    </location>
</feature>
<gene>
    <name evidence="10" type="ORF">PODLI_1B014952</name>
</gene>
<dbReference type="PANTHER" id="PTHR14334">
    <property type="entry name" value="B-CELL ANTIGEN RECEPTOR COMPLEX-ASSOCIATED PROTEIN"/>
    <property type="match status" value="1"/>
</dbReference>
<feature type="signal peptide" evidence="8">
    <location>
        <begin position="1"/>
        <end position="23"/>
    </location>
</feature>
<dbReference type="Gene3D" id="2.60.40.10">
    <property type="entry name" value="Immunoglobulins"/>
    <property type="match status" value="1"/>
</dbReference>
<dbReference type="PROSITE" id="PS51257">
    <property type="entry name" value="PROKAR_LIPOPROTEIN"/>
    <property type="match status" value="1"/>
</dbReference>
<keyword evidence="8" id="KW-0732">Signal</keyword>
<feature type="compositionally biased region" description="Polar residues" evidence="6">
    <location>
        <begin position="30"/>
        <end position="52"/>
    </location>
</feature>
<evidence type="ECO:0000256" key="6">
    <source>
        <dbReference type="SAM" id="MobiDB-lite"/>
    </source>
</evidence>
<sequence>MKGGPKQLCFLVLLSLFTGYACENQTTVDKSISPSDTLNASSSGTTEATLPPTTEKKRPKTAPLPTPVGYVSMTVEPGRPSYITTEGSSATLECKFKAPKGAKVIWKKTCSSNCSESFAVNETDSRKITEDISQGLSTLSFHSVQREDTAMYYCCVSAPSAGQRQSCGTYLWVRRPRPASFLNMTEGVKNKIITAEGFLLLICAIGPGLFLLFRKRWENERLLQAKKKAYEEENIYEGLNLDDCSMYEDISRGLQATYQDIGNVKVIDLQVEKPEKP</sequence>
<dbReference type="GO" id="GO:0050853">
    <property type="term" value="P:B cell receptor signaling pathway"/>
    <property type="evidence" value="ECO:0007669"/>
    <property type="project" value="TreeGrafter"/>
</dbReference>
<keyword evidence="11" id="KW-1185">Reference proteome</keyword>
<evidence type="ECO:0000259" key="9">
    <source>
        <dbReference type="PROSITE" id="PS50835"/>
    </source>
</evidence>
<evidence type="ECO:0000256" key="3">
    <source>
        <dbReference type="ARBA" id="ARBA00022989"/>
    </source>
</evidence>
<dbReference type="SMART" id="SM00077">
    <property type="entry name" value="ITAM"/>
    <property type="match status" value="1"/>
</dbReference>
<feature type="domain" description="Ig-like" evidence="9">
    <location>
        <begin position="59"/>
        <end position="157"/>
    </location>
</feature>
<dbReference type="InterPro" id="IPR003599">
    <property type="entry name" value="Ig_sub"/>
</dbReference>
<evidence type="ECO:0000256" key="5">
    <source>
        <dbReference type="ARBA" id="ARBA00023319"/>
    </source>
</evidence>
<evidence type="ECO:0000313" key="10">
    <source>
        <dbReference type="EMBL" id="CAI5781008.1"/>
    </source>
</evidence>
<evidence type="ECO:0000313" key="11">
    <source>
        <dbReference type="Proteomes" id="UP001178461"/>
    </source>
</evidence>
<keyword evidence="5" id="KW-0393">Immunoglobulin domain</keyword>
<proteinExistence type="predicted"/>
<dbReference type="Pfam" id="PF13927">
    <property type="entry name" value="Ig_3"/>
    <property type="match status" value="1"/>
</dbReference>
<dbReference type="CDD" id="cd00096">
    <property type="entry name" value="Ig"/>
    <property type="match status" value="1"/>
</dbReference>